<feature type="compositionally biased region" description="Basic and acidic residues" evidence="3">
    <location>
        <begin position="468"/>
        <end position="503"/>
    </location>
</feature>
<feature type="compositionally biased region" description="Basic and acidic residues" evidence="3">
    <location>
        <begin position="54"/>
        <end position="64"/>
    </location>
</feature>
<feature type="region of interest" description="Disordered" evidence="3">
    <location>
        <begin position="54"/>
        <end position="95"/>
    </location>
</feature>
<dbReference type="InterPro" id="IPR018862">
    <property type="entry name" value="eIF4E-T"/>
</dbReference>
<keyword evidence="2" id="KW-0963">Cytoplasm</keyword>
<evidence type="ECO:0000313" key="4">
    <source>
        <dbReference type="EMBL" id="CAH0388300.1"/>
    </source>
</evidence>
<gene>
    <name evidence="4" type="ORF">BEMITA_LOCUS7220</name>
</gene>
<feature type="compositionally biased region" description="Basic and acidic residues" evidence="3">
    <location>
        <begin position="231"/>
        <end position="261"/>
    </location>
</feature>
<feature type="compositionally biased region" description="Basic and acidic residues" evidence="3">
    <location>
        <begin position="452"/>
        <end position="461"/>
    </location>
</feature>
<dbReference type="PANTHER" id="PTHR12269:SF1">
    <property type="entry name" value="EUKARYOTIC TRANSLATION INITIATION FACTOR 4E TRANSPORTER"/>
    <property type="match status" value="1"/>
</dbReference>
<reference evidence="4" key="1">
    <citation type="submission" date="2021-12" db="EMBL/GenBank/DDBJ databases">
        <authorList>
            <person name="King R."/>
        </authorList>
    </citation>
    <scope>NUCLEOTIDE SEQUENCE</scope>
</reference>
<feature type="compositionally biased region" description="Basic and acidic residues" evidence="3">
    <location>
        <begin position="412"/>
        <end position="432"/>
    </location>
</feature>
<feature type="region of interest" description="Disordered" evidence="3">
    <location>
        <begin position="645"/>
        <end position="671"/>
    </location>
</feature>
<dbReference type="GO" id="GO:0003729">
    <property type="term" value="F:mRNA binding"/>
    <property type="evidence" value="ECO:0007669"/>
    <property type="project" value="TreeGrafter"/>
</dbReference>
<feature type="compositionally biased region" description="Low complexity" evidence="3">
    <location>
        <begin position="506"/>
        <end position="519"/>
    </location>
</feature>
<evidence type="ECO:0000256" key="1">
    <source>
        <dbReference type="ARBA" id="ARBA00004496"/>
    </source>
</evidence>
<feature type="compositionally biased region" description="Basic and acidic residues" evidence="3">
    <location>
        <begin position="353"/>
        <end position="373"/>
    </location>
</feature>
<feature type="region of interest" description="Disordered" evidence="3">
    <location>
        <begin position="990"/>
        <end position="1034"/>
    </location>
</feature>
<feature type="compositionally biased region" description="Polar residues" evidence="3">
    <location>
        <begin position="268"/>
        <end position="288"/>
    </location>
</feature>
<feature type="compositionally biased region" description="Polar residues" evidence="3">
    <location>
        <begin position="942"/>
        <end position="954"/>
    </location>
</feature>
<feature type="region of interest" description="Disordered" evidence="3">
    <location>
        <begin position="353"/>
        <end position="519"/>
    </location>
</feature>
<dbReference type="GO" id="GO:0036464">
    <property type="term" value="C:cytoplasmic ribonucleoprotein granule"/>
    <property type="evidence" value="ECO:0007669"/>
    <property type="project" value="UniProtKB-ARBA"/>
</dbReference>
<dbReference type="GO" id="GO:0017148">
    <property type="term" value="P:negative regulation of translation"/>
    <property type="evidence" value="ECO:0007669"/>
    <property type="project" value="TreeGrafter"/>
</dbReference>
<feature type="region of interest" description="Disordered" evidence="3">
    <location>
        <begin position="932"/>
        <end position="954"/>
    </location>
</feature>
<feature type="compositionally biased region" description="Basic and acidic residues" evidence="3">
    <location>
        <begin position="387"/>
        <end position="396"/>
    </location>
</feature>
<protein>
    <recommendedName>
        <fullName evidence="6">Eukaryotic translation initiation factor 4E transporter</fullName>
    </recommendedName>
</protein>
<feature type="compositionally biased region" description="Basic and acidic residues" evidence="3">
    <location>
        <begin position="74"/>
        <end position="84"/>
    </location>
</feature>
<dbReference type="EMBL" id="OU963865">
    <property type="protein sequence ID" value="CAH0388300.1"/>
    <property type="molecule type" value="Genomic_DNA"/>
</dbReference>
<organism evidence="4 5">
    <name type="scientific">Bemisia tabaci</name>
    <name type="common">Sweetpotato whitefly</name>
    <name type="synonym">Aleurodes tabaci</name>
    <dbReference type="NCBI Taxonomy" id="7038"/>
    <lineage>
        <taxon>Eukaryota</taxon>
        <taxon>Metazoa</taxon>
        <taxon>Ecdysozoa</taxon>
        <taxon>Arthropoda</taxon>
        <taxon>Hexapoda</taxon>
        <taxon>Insecta</taxon>
        <taxon>Pterygota</taxon>
        <taxon>Neoptera</taxon>
        <taxon>Paraneoptera</taxon>
        <taxon>Hemiptera</taxon>
        <taxon>Sternorrhyncha</taxon>
        <taxon>Aleyrodoidea</taxon>
        <taxon>Aleyrodidae</taxon>
        <taxon>Aleyrodinae</taxon>
        <taxon>Bemisia</taxon>
    </lineage>
</organism>
<dbReference type="Proteomes" id="UP001152759">
    <property type="component" value="Chromosome 4"/>
</dbReference>
<evidence type="ECO:0000256" key="3">
    <source>
        <dbReference type="SAM" id="MobiDB-lite"/>
    </source>
</evidence>
<dbReference type="GO" id="GO:0005634">
    <property type="term" value="C:nucleus"/>
    <property type="evidence" value="ECO:0007669"/>
    <property type="project" value="TreeGrafter"/>
</dbReference>
<feature type="region of interest" description="Disordered" evidence="3">
    <location>
        <begin position="203"/>
        <end position="337"/>
    </location>
</feature>
<proteinExistence type="predicted"/>
<sequence length="1197" mass="133558">MRFDQFIVMSGKLAATKLQPNRVLSRKKSEAPTATVKRKTVRIKSKSVKEFFRSFTKLNEKDPSSGKSHARKSKDKEKDKENRPKSKTKRRADPQQIVYTKRKILYVIKGDEESGEMVTARDSPTQDGNVSAHDSDKESTNSSRTSNLKLIRYSRAELMKIGDDPICQTKPKIDPKLSHIMRTSNQRLILSPIDVMAAQMPVRPHSYSNSNSDPFSALYPKFKSAGSQSPTHEERPQTREIPLDSKSRTGDPRDRVRKDQDGIVLSPQRRSFNTGCFVTVQSGRQSPSAKPLDSRDGPREVRRIGSGRILTRGEPMGVAQNWSSQSSEFPFRSGGPARESVAFERRFNREFERDKDRNSRMRDNDRITLDRNNRYNKSGMNNNNNNNDKRYNRWNEPEEPEWFSGGPTSQHDTIELHGFEKLDDSDGDDRRQRPGSRSKKMSEPSSEGGNSNDDKRSDGRKSISPIDQEQKKDRESQESSEAERKDEGGEKKEKDDPEKKDTDNNGGKSSGDSSGFISDFAGTDFNFDDFLKSDSLPLLSNGTDRGDGGVMESRFASWFKRDVPQGSGCDSNRSSAHDEMFNSMINDITESNAPNRRNSFSPEPSGTSAALMDMLRTREGSGDASEKYPSLRDLEVTGKLHSVGELESRFRQQQVGPKDSLSGRGQTLSSKKEEELAAFKKLMMSKAHAVPQCTSTGPEMPGMMGGFYQPGMPLQPNQMNQPNVPNELVMKLLQVQQQQVQQQDTLSKILTAHPGMQVLPPPIQQLVNQFQPTPELLARPETQNILTSLKRGELSLHQLAEQLRKTATFQSRHRDILATVIKLYQSQTGGIPPRTNSPLPAVVNEQMLHQLLLSQQQSQHQAQQLRIPSPHANAYCPTPSLSPNLVAAAPNTLTVQHPGIQRVPSPRELVAHTQNILQSALIKKKLEEQKENFRKRQELQRSHSPNLSNSSINSRLMDNNEAKSLRVLGANSPTPANLAFTPTSVLRKMTAGSNAGDKDPALDPLSNLSSIPGELKPGLDSNAGPLPGSHWNNPRPVGRPIVKSSSMVPPPTFQPSIPPPSMMNEYLMNVPPPPSQYNVMPPRSKMSQPSSQYNNAMMMGLNRPSNYPSRDMNSSNRGMRSTPFPMGNSQNMFGQDSSDMPGEMSSSQVNNQLLRWFSPELLAQARAGQLPNMPPVSPAQNMLSVEEIERLQQPVKN</sequence>
<evidence type="ECO:0000313" key="5">
    <source>
        <dbReference type="Proteomes" id="UP001152759"/>
    </source>
</evidence>
<evidence type="ECO:0000256" key="2">
    <source>
        <dbReference type="ARBA" id="ARBA00022490"/>
    </source>
</evidence>
<keyword evidence="5" id="KW-1185">Reference proteome</keyword>
<accession>A0A9P0ABL7</accession>
<feature type="compositionally biased region" description="Low complexity" evidence="3">
    <location>
        <begin position="375"/>
        <end position="386"/>
    </location>
</feature>
<evidence type="ECO:0008006" key="6">
    <source>
        <dbReference type="Google" id="ProtNLM"/>
    </source>
</evidence>
<feature type="region of interest" description="Disordered" evidence="3">
    <location>
        <begin position="113"/>
        <end position="145"/>
    </location>
</feature>
<dbReference type="PANTHER" id="PTHR12269">
    <property type="entry name" value="EUKARYOTIC TRANSLATION INITIATION FACTOR 4E TRANSPORTER"/>
    <property type="match status" value="1"/>
</dbReference>
<feature type="compositionally biased region" description="Basic and acidic residues" evidence="3">
    <location>
        <begin position="932"/>
        <end position="941"/>
    </location>
</feature>
<dbReference type="Pfam" id="PF10477">
    <property type="entry name" value="EIF4E-T"/>
    <property type="match status" value="1"/>
</dbReference>
<feature type="compositionally biased region" description="Basic and acidic residues" evidence="3">
    <location>
        <begin position="292"/>
        <end position="303"/>
    </location>
</feature>
<dbReference type="AlphaFoldDB" id="A0A9P0ABL7"/>
<comment type="subcellular location">
    <subcellularLocation>
        <location evidence="1">Cytoplasm</location>
    </subcellularLocation>
</comment>
<name>A0A9P0ABL7_BEMTA</name>
<feature type="region of interest" description="Disordered" evidence="3">
    <location>
        <begin position="21"/>
        <end position="40"/>
    </location>
</feature>